<evidence type="ECO:0000313" key="3">
    <source>
        <dbReference type="Proteomes" id="UP000054350"/>
    </source>
</evidence>
<sequence>MPVESIAARLLVLGFSESGKSTLINFIASAQAIPHLTNTGASAPPSSLSSDAPGTDLHRIQVDLARTRYGLARNRGIPRTLSDWLREADRMVQEHGENQAEAYLDVLDNQDGRYRLRPMPPSASDTSDPNLVLEMIQLPGIKDTMRTVDPNRSANVTDAILHIDKLGGSVDAIVIVLRHALPLGSNTLNVLDFYLNLLAKYTHNFIVVYSHYQPAHAVEHGAYLNLTDRIEAFEAWLQTKAFGDHLAPTTHVPMNNRIPVQLNEHAGHAAFCFQQLTAFLQVVWNLAEERPGVDPVFGPQFAFTAPQNDEMVATPREGDVTVENYALAANDTVESGAPDESTVVPGQGVSTADATAADKAVPTSTAEPPIATSSMSVATTDPAPHAFDVPPAAQVLTSVPLGTAGPVVTCGSLLVASAEFQASHCALPTPLNQIAAFTNPVDRAAIAHAASTTRILVPPRLVPLIDSFLTRMVSHGTADEQAFYSALDRCAFLQRLVQCRAPIFIGETNKMLPLRYPALIESKVWRAAAIRPAEVPLTDALSPAEAAIAALLVVSGPTLFINDGARKNGAKLGVPSSYERYGIVVAVAGSRVDFANEMELRARSGGDIEAGREILEPEWAAFYADDEARDESVGGNPFTGLEVRDALWSRRRLQTSLDQVLVECMARSAEYGQPIYLRIVGHELGRRMMRVAMQDAILITEVLNAVARSACSRAHLECVDVAWIDVPTAVGIPQTVTTRGGAMVAIRVSRDNPAAVVPDPFRDKCLLMLVYWTEANALPGNEYWAGALDTSVNSAVACCSLVPELHNPLINTGMLDRIIVQE</sequence>
<reference evidence="2 3" key="1">
    <citation type="submission" date="2009-11" db="EMBL/GenBank/DDBJ databases">
        <title>Annotation of Allomyces macrogynus ATCC 38327.</title>
        <authorList>
            <consortium name="The Broad Institute Genome Sequencing Platform"/>
            <person name="Russ C."/>
            <person name="Cuomo C."/>
            <person name="Burger G."/>
            <person name="Gray M.W."/>
            <person name="Holland P.W.H."/>
            <person name="King N."/>
            <person name="Lang F.B.F."/>
            <person name="Roger A.J."/>
            <person name="Ruiz-Trillo I."/>
            <person name="Young S.K."/>
            <person name="Zeng Q."/>
            <person name="Gargeya S."/>
            <person name="Fitzgerald M."/>
            <person name="Haas B."/>
            <person name="Abouelleil A."/>
            <person name="Alvarado L."/>
            <person name="Arachchi H.M."/>
            <person name="Berlin A."/>
            <person name="Chapman S.B."/>
            <person name="Gearin G."/>
            <person name="Goldberg J."/>
            <person name="Griggs A."/>
            <person name="Gujja S."/>
            <person name="Hansen M."/>
            <person name="Heiman D."/>
            <person name="Howarth C."/>
            <person name="Larimer J."/>
            <person name="Lui A."/>
            <person name="MacDonald P.J.P."/>
            <person name="McCowen C."/>
            <person name="Montmayeur A."/>
            <person name="Murphy C."/>
            <person name="Neiman D."/>
            <person name="Pearson M."/>
            <person name="Priest M."/>
            <person name="Roberts A."/>
            <person name="Saif S."/>
            <person name="Shea T."/>
            <person name="Sisk P."/>
            <person name="Stolte C."/>
            <person name="Sykes S."/>
            <person name="Wortman J."/>
            <person name="Nusbaum C."/>
            <person name="Birren B."/>
        </authorList>
    </citation>
    <scope>NUCLEOTIDE SEQUENCE [LARGE SCALE GENOMIC DNA]</scope>
    <source>
        <strain evidence="2 3">ATCC 38327</strain>
    </source>
</reference>
<dbReference type="EMBL" id="GG745332">
    <property type="protein sequence ID" value="KNE57896.1"/>
    <property type="molecule type" value="Genomic_DNA"/>
</dbReference>
<protein>
    <submittedName>
        <fullName evidence="2">Uncharacterized protein</fullName>
    </submittedName>
</protein>
<evidence type="ECO:0000256" key="1">
    <source>
        <dbReference type="SAM" id="MobiDB-lite"/>
    </source>
</evidence>
<name>A0A0L0S653_ALLM3</name>
<dbReference type="AlphaFoldDB" id="A0A0L0S653"/>
<feature type="compositionally biased region" description="Polar residues" evidence="1">
    <location>
        <begin position="362"/>
        <end position="379"/>
    </location>
</feature>
<keyword evidence="3" id="KW-1185">Reference proteome</keyword>
<organism evidence="2 3">
    <name type="scientific">Allomyces macrogynus (strain ATCC 38327)</name>
    <name type="common">Allomyces javanicus var. macrogynus</name>
    <dbReference type="NCBI Taxonomy" id="578462"/>
    <lineage>
        <taxon>Eukaryota</taxon>
        <taxon>Fungi</taxon>
        <taxon>Fungi incertae sedis</taxon>
        <taxon>Blastocladiomycota</taxon>
        <taxon>Blastocladiomycetes</taxon>
        <taxon>Blastocladiales</taxon>
        <taxon>Blastocladiaceae</taxon>
        <taxon>Allomyces</taxon>
    </lineage>
</organism>
<dbReference type="Pfam" id="PF16062">
    <property type="entry name" value="MavL-like"/>
    <property type="match status" value="1"/>
</dbReference>
<reference evidence="3" key="2">
    <citation type="submission" date="2009-11" db="EMBL/GenBank/DDBJ databases">
        <title>The Genome Sequence of Allomyces macrogynus strain ATCC 38327.</title>
        <authorList>
            <consortium name="The Broad Institute Genome Sequencing Platform"/>
            <person name="Russ C."/>
            <person name="Cuomo C."/>
            <person name="Shea T."/>
            <person name="Young S.K."/>
            <person name="Zeng Q."/>
            <person name="Koehrsen M."/>
            <person name="Haas B."/>
            <person name="Borodovsky M."/>
            <person name="Guigo R."/>
            <person name="Alvarado L."/>
            <person name="Berlin A."/>
            <person name="Borenstein D."/>
            <person name="Chen Z."/>
            <person name="Engels R."/>
            <person name="Freedman E."/>
            <person name="Gellesch M."/>
            <person name="Goldberg J."/>
            <person name="Griggs A."/>
            <person name="Gujja S."/>
            <person name="Heiman D."/>
            <person name="Hepburn T."/>
            <person name="Howarth C."/>
            <person name="Jen D."/>
            <person name="Larson L."/>
            <person name="Lewis B."/>
            <person name="Mehta T."/>
            <person name="Park D."/>
            <person name="Pearson M."/>
            <person name="Roberts A."/>
            <person name="Saif S."/>
            <person name="Shenoy N."/>
            <person name="Sisk P."/>
            <person name="Stolte C."/>
            <person name="Sykes S."/>
            <person name="Walk T."/>
            <person name="White J."/>
            <person name="Yandava C."/>
            <person name="Burger G."/>
            <person name="Gray M.W."/>
            <person name="Holland P.W.H."/>
            <person name="King N."/>
            <person name="Lang F.B.F."/>
            <person name="Roger A.J."/>
            <person name="Ruiz-Trillo I."/>
            <person name="Lander E."/>
            <person name="Nusbaum C."/>
        </authorList>
    </citation>
    <scope>NUCLEOTIDE SEQUENCE [LARGE SCALE GENOMIC DNA]</scope>
    <source>
        <strain evidence="3">ATCC 38327</strain>
    </source>
</reference>
<evidence type="ECO:0000313" key="2">
    <source>
        <dbReference type="EMBL" id="KNE57896.1"/>
    </source>
</evidence>
<dbReference type="InterPro" id="IPR032063">
    <property type="entry name" value="MavL-like"/>
</dbReference>
<feature type="region of interest" description="Disordered" evidence="1">
    <location>
        <begin position="333"/>
        <end position="379"/>
    </location>
</feature>
<dbReference type="VEuPathDB" id="FungiDB:AMAG_04740"/>
<accession>A0A0L0S653</accession>
<dbReference type="SUPFAM" id="SSF52540">
    <property type="entry name" value="P-loop containing nucleoside triphosphate hydrolases"/>
    <property type="match status" value="1"/>
</dbReference>
<proteinExistence type="predicted"/>
<dbReference type="InterPro" id="IPR027417">
    <property type="entry name" value="P-loop_NTPase"/>
</dbReference>
<dbReference type="Proteomes" id="UP000054350">
    <property type="component" value="Unassembled WGS sequence"/>
</dbReference>
<dbReference type="OrthoDB" id="6357136at2759"/>
<dbReference type="STRING" id="578462.A0A0L0S653"/>
<gene>
    <name evidence="2" type="ORF">AMAG_04740</name>
</gene>